<dbReference type="InterPro" id="IPR050227">
    <property type="entry name" value="Rab"/>
</dbReference>
<protein>
    <submittedName>
        <fullName evidence="3">Ras-related protein Rab-31</fullName>
    </submittedName>
</protein>
<dbReference type="PRINTS" id="PR00449">
    <property type="entry name" value="RASTRNSFRMNG"/>
</dbReference>
<dbReference type="InterPro" id="IPR001806">
    <property type="entry name" value="Small_GTPase"/>
</dbReference>
<dbReference type="FunFam" id="3.40.50.300:FF:000808">
    <property type="entry name" value="Small GTP-binding protein, putative"/>
    <property type="match status" value="1"/>
</dbReference>
<dbReference type="OrthoDB" id="10020961at2759"/>
<dbReference type="PANTHER" id="PTHR47977">
    <property type="entry name" value="RAS-RELATED PROTEIN RAB"/>
    <property type="match status" value="1"/>
</dbReference>
<organism evidence="3 4">
    <name type="scientific">Tritrichomonas foetus</name>
    <dbReference type="NCBI Taxonomy" id="1144522"/>
    <lineage>
        <taxon>Eukaryota</taxon>
        <taxon>Metamonada</taxon>
        <taxon>Parabasalia</taxon>
        <taxon>Tritrichomonadida</taxon>
        <taxon>Tritrichomonadidae</taxon>
        <taxon>Tritrichomonas</taxon>
    </lineage>
</organism>
<dbReference type="EMBL" id="MLAK01001265">
    <property type="protein sequence ID" value="OHS95088.1"/>
    <property type="molecule type" value="Genomic_DNA"/>
</dbReference>
<dbReference type="PROSITE" id="PS51419">
    <property type="entry name" value="RAB"/>
    <property type="match status" value="1"/>
</dbReference>
<evidence type="ECO:0000256" key="1">
    <source>
        <dbReference type="ARBA" id="ARBA00022741"/>
    </source>
</evidence>
<dbReference type="Gene3D" id="3.40.50.300">
    <property type="entry name" value="P-loop containing nucleotide triphosphate hydrolases"/>
    <property type="match status" value="1"/>
</dbReference>
<sequence length="190" mass="21181">MKQTKRIRAVLCGNSSVGKSSILKRFSERTFEGNLEPTVAGTFKTTCVQKNNEVINLEIWDTAGDERYGSIIPTFFKKAGVIAIIYDVTCPQSFENLTYWINIAKDNAPINTPFFIAGNKVDLEDNRRVTYEELKSFADVTNCDGFIETSAKTGEGIDDLFSLISSVPPNEVFESQIMPESPIKLGKRCC</sequence>
<keyword evidence="1" id="KW-0547">Nucleotide-binding</keyword>
<gene>
    <name evidence="3" type="primary">Rab31</name>
    <name evidence="3" type="ORF">TRFO_38706</name>
</gene>
<comment type="caution">
    <text evidence="3">The sequence shown here is derived from an EMBL/GenBank/DDBJ whole genome shotgun (WGS) entry which is preliminary data.</text>
</comment>
<dbReference type="SUPFAM" id="SSF52540">
    <property type="entry name" value="P-loop containing nucleoside triphosphate hydrolases"/>
    <property type="match status" value="1"/>
</dbReference>
<evidence type="ECO:0000313" key="3">
    <source>
        <dbReference type="EMBL" id="OHS95088.1"/>
    </source>
</evidence>
<dbReference type="SMART" id="SM00174">
    <property type="entry name" value="RHO"/>
    <property type="match status" value="1"/>
</dbReference>
<dbReference type="SMART" id="SM00173">
    <property type="entry name" value="RAS"/>
    <property type="match status" value="1"/>
</dbReference>
<dbReference type="GO" id="GO:0003924">
    <property type="term" value="F:GTPase activity"/>
    <property type="evidence" value="ECO:0007669"/>
    <property type="project" value="InterPro"/>
</dbReference>
<proteinExistence type="predicted"/>
<keyword evidence="4" id="KW-1185">Reference proteome</keyword>
<evidence type="ECO:0000313" key="4">
    <source>
        <dbReference type="Proteomes" id="UP000179807"/>
    </source>
</evidence>
<dbReference type="SMART" id="SM00175">
    <property type="entry name" value="RAB"/>
    <property type="match status" value="1"/>
</dbReference>
<dbReference type="RefSeq" id="XP_068348225.1">
    <property type="nucleotide sequence ID" value="XM_068512206.1"/>
</dbReference>
<dbReference type="PROSITE" id="PS51420">
    <property type="entry name" value="RHO"/>
    <property type="match status" value="1"/>
</dbReference>
<dbReference type="VEuPathDB" id="TrichDB:TRFO_38706"/>
<dbReference type="AlphaFoldDB" id="A0A1J4J7H3"/>
<name>A0A1J4J7H3_9EUKA</name>
<dbReference type="PROSITE" id="PS51421">
    <property type="entry name" value="RAS"/>
    <property type="match status" value="1"/>
</dbReference>
<dbReference type="InterPro" id="IPR027417">
    <property type="entry name" value="P-loop_NTPase"/>
</dbReference>
<dbReference type="NCBIfam" id="TIGR00231">
    <property type="entry name" value="small_GTP"/>
    <property type="match status" value="1"/>
</dbReference>
<accession>A0A1J4J7H3</accession>
<dbReference type="InterPro" id="IPR005225">
    <property type="entry name" value="Small_GTP-bd"/>
</dbReference>
<dbReference type="GeneID" id="94846910"/>
<dbReference type="CDD" id="cd00154">
    <property type="entry name" value="Rab"/>
    <property type="match status" value="1"/>
</dbReference>
<evidence type="ECO:0000256" key="2">
    <source>
        <dbReference type="ARBA" id="ARBA00023134"/>
    </source>
</evidence>
<dbReference type="Pfam" id="PF00071">
    <property type="entry name" value="Ras"/>
    <property type="match status" value="1"/>
</dbReference>
<keyword evidence="2" id="KW-0342">GTP-binding</keyword>
<reference evidence="3" key="1">
    <citation type="submission" date="2016-10" db="EMBL/GenBank/DDBJ databases">
        <authorList>
            <person name="Benchimol M."/>
            <person name="Almeida L.G."/>
            <person name="Vasconcelos A.T."/>
            <person name="Perreira-Neves A."/>
            <person name="Rosa I.A."/>
            <person name="Tasca T."/>
            <person name="Bogo M.R."/>
            <person name="de Souza W."/>
        </authorList>
    </citation>
    <scope>NUCLEOTIDE SEQUENCE [LARGE SCALE GENOMIC DNA]</scope>
    <source>
        <strain evidence="3">K</strain>
    </source>
</reference>
<dbReference type="Proteomes" id="UP000179807">
    <property type="component" value="Unassembled WGS sequence"/>
</dbReference>
<dbReference type="GO" id="GO:0005525">
    <property type="term" value="F:GTP binding"/>
    <property type="evidence" value="ECO:0007669"/>
    <property type="project" value="UniProtKB-KW"/>
</dbReference>